<dbReference type="RefSeq" id="WP_269360170.1">
    <property type="nucleotide sequence ID" value="NZ_JAPWHE010000014.1"/>
</dbReference>
<feature type="region of interest" description="Disordered" evidence="1">
    <location>
        <begin position="46"/>
        <end position="72"/>
    </location>
</feature>
<gene>
    <name evidence="2" type="ORF">O4H32_13985</name>
</gene>
<proteinExistence type="predicted"/>
<reference evidence="2" key="1">
    <citation type="submission" date="2022-12" db="EMBL/GenBank/DDBJ databases">
        <title>Bacterial isolates from different developmental stages of Nematostella vectensis.</title>
        <authorList>
            <person name="Fraune S."/>
        </authorList>
    </citation>
    <scope>NUCLEOTIDE SEQUENCE</scope>
    <source>
        <strain evidence="2">G21619-S1</strain>
    </source>
</reference>
<evidence type="ECO:0000313" key="3">
    <source>
        <dbReference type="Proteomes" id="UP001068379"/>
    </source>
</evidence>
<keyword evidence="3" id="KW-1185">Reference proteome</keyword>
<dbReference type="EMBL" id="JAPWHE010000014">
    <property type="protein sequence ID" value="MCZ4331055.1"/>
    <property type="molecule type" value="Genomic_DNA"/>
</dbReference>
<evidence type="ECO:0000256" key="1">
    <source>
        <dbReference type="SAM" id="MobiDB-lite"/>
    </source>
</evidence>
<evidence type="ECO:0000313" key="2">
    <source>
        <dbReference type="EMBL" id="MCZ4331055.1"/>
    </source>
</evidence>
<name>A0ABT4M7U2_9BURK</name>
<accession>A0ABT4M7U2</accession>
<protein>
    <submittedName>
        <fullName evidence="2">Uncharacterized protein</fullName>
    </submittedName>
</protein>
<dbReference type="Proteomes" id="UP001068379">
    <property type="component" value="Unassembled WGS sequence"/>
</dbReference>
<sequence length="72" mass="7977">MSTQRGATATYKCANCGDPFTARTADRKRGWARFCSKSCKAIRQEKRTGQHAAHKMREAGECFPSHADGDVQ</sequence>
<organism evidence="2 3">
    <name type="scientific">Castellaniella denitrificans</name>
    <dbReference type="NCBI Taxonomy" id="56119"/>
    <lineage>
        <taxon>Bacteria</taxon>
        <taxon>Pseudomonadati</taxon>
        <taxon>Pseudomonadota</taxon>
        <taxon>Betaproteobacteria</taxon>
        <taxon>Burkholderiales</taxon>
        <taxon>Alcaligenaceae</taxon>
        <taxon>Castellaniella</taxon>
    </lineage>
</organism>
<comment type="caution">
    <text evidence="2">The sequence shown here is derived from an EMBL/GenBank/DDBJ whole genome shotgun (WGS) entry which is preliminary data.</text>
</comment>